<dbReference type="InterPro" id="IPR019835">
    <property type="entry name" value="SWIB_domain"/>
</dbReference>
<comment type="caution">
    <text evidence="3">The sequence shown here is derived from an EMBL/GenBank/DDBJ whole genome shotgun (WGS) entry which is preliminary data.</text>
</comment>
<organism evidence="3 4">
    <name type="scientific">Ramazzottius varieornatus</name>
    <name type="common">Water bear</name>
    <name type="synonym">Tardigrade</name>
    <dbReference type="NCBI Taxonomy" id="947166"/>
    <lineage>
        <taxon>Eukaryota</taxon>
        <taxon>Metazoa</taxon>
        <taxon>Ecdysozoa</taxon>
        <taxon>Tardigrada</taxon>
        <taxon>Eutardigrada</taxon>
        <taxon>Parachela</taxon>
        <taxon>Hypsibioidea</taxon>
        <taxon>Ramazzottiidae</taxon>
        <taxon>Ramazzottius</taxon>
    </lineage>
</organism>
<sequence>MTDATATDSTGRANSSSNSSETNQQSNSIQASTESTVREPHKAEKTTKKGKRPTAFAKECVLSPELAAFLGQERMTRSDVVSSMWKTIRERGLIDPNQKQFAVCDEQLFKVIGRKRFKVFGMMKFLKSHVRDATN</sequence>
<reference evidence="3 4" key="1">
    <citation type="journal article" date="2016" name="Nat. Commun.">
        <title>Extremotolerant tardigrade genome and improved radiotolerance of human cultured cells by tardigrade-unique protein.</title>
        <authorList>
            <person name="Hashimoto T."/>
            <person name="Horikawa D.D."/>
            <person name="Saito Y."/>
            <person name="Kuwahara H."/>
            <person name="Kozuka-Hata H."/>
            <person name="Shin-I T."/>
            <person name="Minakuchi Y."/>
            <person name="Ohishi K."/>
            <person name="Motoyama A."/>
            <person name="Aizu T."/>
            <person name="Enomoto A."/>
            <person name="Kondo K."/>
            <person name="Tanaka S."/>
            <person name="Hara Y."/>
            <person name="Koshikawa S."/>
            <person name="Sagara H."/>
            <person name="Miura T."/>
            <person name="Yokobori S."/>
            <person name="Miyagawa K."/>
            <person name="Suzuki Y."/>
            <person name="Kubo T."/>
            <person name="Oyama M."/>
            <person name="Kohara Y."/>
            <person name="Fujiyama A."/>
            <person name="Arakawa K."/>
            <person name="Katayama T."/>
            <person name="Toyoda A."/>
            <person name="Kunieda T."/>
        </authorList>
    </citation>
    <scope>NUCLEOTIDE SEQUENCE [LARGE SCALE GENOMIC DNA]</scope>
    <source>
        <strain evidence="3 4">YOKOZUNA-1</strain>
    </source>
</reference>
<dbReference type="OrthoDB" id="10251073at2759"/>
<feature type="compositionally biased region" description="Polar residues" evidence="1">
    <location>
        <begin position="1"/>
        <end position="13"/>
    </location>
</feature>
<dbReference type="SMART" id="SM00151">
    <property type="entry name" value="SWIB"/>
    <property type="match status" value="1"/>
</dbReference>
<keyword evidence="4" id="KW-1185">Reference proteome</keyword>
<dbReference type="PANTHER" id="PTHR13844">
    <property type="entry name" value="SWI/SNF-RELATED MATRIX-ASSOCIATED ACTIN-DEPENDENT REGULATOR OF CHROMATIN SUBFAMILY D"/>
    <property type="match status" value="1"/>
</dbReference>
<dbReference type="AlphaFoldDB" id="A0A1D1W0X8"/>
<dbReference type="SUPFAM" id="SSF47592">
    <property type="entry name" value="SWIB/MDM2 domain"/>
    <property type="match status" value="1"/>
</dbReference>
<feature type="domain" description="DM2" evidence="2">
    <location>
        <begin position="55"/>
        <end position="132"/>
    </location>
</feature>
<dbReference type="Gene3D" id="1.10.245.10">
    <property type="entry name" value="SWIB/MDM2 domain"/>
    <property type="match status" value="1"/>
</dbReference>
<evidence type="ECO:0000259" key="2">
    <source>
        <dbReference type="PROSITE" id="PS51925"/>
    </source>
</evidence>
<feature type="region of interest" description="Disordered" evidence="1">
    <location>
        <begin position="1"/>
        <end position="55"/>
    </location>
</feature>
<dbReference type="Proteomes" id="UP000186922">
    <property type="component" value="Unassembled WGS sequence"/>
</dbReference>
<feature type="compositionally biased region" description="Basic and acidic residues" evidence="1">
    <location>
        <begin position="36"/>
        <end position="47"/>
    </location>
</feature>
<dbReference type="InterPro" id="IPR036885">
    <property type="entry name" value="SWIB_MDM2_dom_sf"/>
</dbReference>
<dbReference type="InterPro" id="IPR003121">
    <property type="entry name" value="SWIB_MDM2_domain"/>
</dbReference>
<dbReference type="STRING" id="947166.A0A1D1W0X8"/>
<protein>
    <recommendedName>
        <fullName evidence="2">DM2 domain-containing protein</fullName>
    </recommendedName>
</protein>
<dbReference type="Pfam" id="PF02201">
    <property type="entry name" value="SWIB"/>
    <property type="match status" value="1"/>
</dbReference>
<dbReference type="PROSITE" id="PS51925">
    <property type="entry name" value="SWIB_MDM2"/>
    <property type="match status" value="1"/>
</dbReference>
<dbReference type="CDD" id="cd10567">
    <property type="entry name" value="SWIB-MDM2_like"/>
    <property type="match status" value="1"/>
</dbReference>
<accession>A0A1D1W0X8</accession>
<gene>
    <name evidence="3" type="primary">RvY_15178-1</name>
    <name evidence="3" type="synonym">RvY_15178.1</name>
    <name evidence="3" type="ORF">RvY_15178</name>
</gene>
<name>A0A1D1W0X8_RAMVA</name>
<dbReference type="EMBL" id="BDGG01000011">
    <property type="protein sequence ID" value="GAV04984.1"/>
    <property type="molecule type" value="Genomic_DNA"/>
</dbReference>
<evidence type="ECO:0000313" key="4">
    <source>
        <dbReference type="Proteomes" id="UP000186922"/>
    </source>
</evidence>
<evidence type="ECO:0000313" key="3">
    <source>
        <dbReference type="EMBL" id="GAV04984.1"/>
    </source>
</evidence>
<proteinExistence type="predicted"/>
<evidence type="ECO:0000256" key="1">
    <source>
        <dbReference type="SAM" id="MobiDB-lite"/>
    </source>
</evidence>
<feature type="compositionally biased region" description="Low complexity" evidence="1">
    <location>
        <begin position="14"/>
        <end position="28"/>
    </location>
</feature>